<feature type="domain" description="HTH myb-type" evidence="10">
    <location>
        <begin position="103"/>
        <end position="153"/>
    </location>
</feature>
<protein>
    <recommendedName>
        <fullName evidence="12">Myb-like, SWIRM and MPN domain-containing protein 1</fullName>
    </recommendedName>
</protein>
<keyword evidence="2" id="KW-0479">Metal-binding</keyword>
<dbReference type="Gene3D" id="1.10.10.10">
    <property type="entry name" value="Winged helix-like DNA-binding domain superfamily/Winged helix DNA-binding domain"/>
    <property type="match status" value="1"/>
</dbReference>
<feature type="domain" description="SWIRM" evidence="9">
    <location>
        <begin position="211"/>
        <end position="310"/>
    </location>
</feature>
<dbReference type="PROSITE" id="PS50249">
    <property type="entry name" value="MPN"/>
    <property type="match status" value="1"/>
</dbReference>
<evidence type="ECO:0000313" key="11">
    <source>
        <dbReference type="EMBL" id="CDS13581.1"/>
    </source>
</evidence>
<dbReference type="OrthoDB" id="7464992at2759"/>
<dbReference type="Gene3D" id="3.40.140.10">
    <property type="entry name" value="Cytidine Deaminase, domain 2"/>
    <property type="match status" value="1"/>
</dbReference>
<feature type="compositionally biased region" description="Low complexity" evidence="6">
    <location>
        <begin position="74"/>
        <end position="85"/>
    </location>
</feature>
<evidence type="ECO:0000259" key="10">
    <source>
        <dbReference type="PROSITE" id="PS51294"/>
    </source>
</evidence>
<dbReference type="InterPro" id="IPR017930">
    <property type="entry name" value="Myb_dom"/>
</dbReference>
<dbReference type="GO" id="GO:0010468">
    <property type="term" value="P:regulation of gene expression"/>
    <property type="evidence" value="ECO:0007669"/>
    <property type="project" value="UniProtKB-ARBA"/>
</dbReference>
<dbReference type="InterPro" id="IPR050242">
    <property type="entry name" value="JAMM_MPN+_peptidase_M67A"/>
</dbReference>
<feature type="region of interest" description="Disordered" evidence="6">
    <location>
        <begin position="36"/>
        <end position="104"/>
    </location>
</feature>
<accession>A0A077X177</accession>
<feature type="region of interest" description="Disordered" evidence="6">
    <location>
        <begin position="143"/>
        <end position="214"/>
    </location>
</feature>
<evidence type="ECO:0000256" key="2">
    <source>
        <dbReference type="ARBA" id="ARBA00022723"/>
    </source>
</evidence>
<dbReference type="GO" id="GO:0006508">
    <property type="term" value="P:proteolysis"/>
    <property type="evidence" value="ECO:0007669"/>
    <property type="project" value="UniProtKB-KW"/>
</dbReference>
<proteinExistence type="predicted"/>
<gene>
    <name evidence="11" type="ORF">LRAMOSA05757</name>
</gene>
<dbReference type="SMART" id="SM00717">
    <property type="entry name" value="SANT"/>
    <property type="match status" value="1"/>
</dbReference>
<dbReference type="Pfam" id="PF00249">
    <property type="entry name" value="Myb_DNA-binding"/>
    <property type="match status" value="1"/>
</dbReference>
<dbReference type="GO" id="GO:0046872">
    <property type="term" value="F:metal ion binding"/>
    <property type="evidence" value="ECO:0007669"/>
    <property type="project" value="UniProtKB-KW"/>
</dbReference>
<evidence type="ECO:0000256" key="3">
    <source>
        <dbReference type="ARBA" id="ARBA00022801"/>
    </source>
</evidence>
<keyword evidence="1" id="KW-0645">Protease</keyword>
<keyword evidence="4" id="KW-0862">Zinc</keyword>
<sequence length="638" mass="72755">MTIANDPTPFLPDVSTQGGYLLESGALAVATAIPPQQPLSSLPQPSQLPVTAAAEEDDTAESQDKQVPTPPPEQSQANQQQQHSPSVEKKRKSVSSAGLESHRVAWSEEEDKRLLMGIEKCSYGRWKQIAEIVKTRNALQCKNRARHRYSSNASTRPYNRRQGQEPRSAPSSVPATASTNPVETSHIQHVEENDQQQDADPTQEQVEQLVPQQQEQEVILGENEITDGERLHLAEWFQQKNKIKTPERYLGIRNYIIQQWHANKPNYLNKSEARRGLINGGDVNAIGRIHDYLTEARVINVNCIQQKIRKAPTRKRQTRYYEYISEEDDDDLDDDRGYMPTNKRKHRLDEDDDDANQSTGRTRARPKRTIKPRRQFDMDDDDDDQFRLVSLHEYEDGLVPQFNIEVNNDAVLVMDFHAHTRQTEIIGVLGGNFRFDDQGFPTLYVECAYPCKVIRSTGIECEMDPVSVSRARDELAAQDLTVVGWYHSHPTFEPIPSVCDLFYQLQQQTHCARLPEANDIDPFIGAIVNPFDSKTHLDMPSQIRYFHVRREWEDPTEDGGPHPAFALWPTIKQSAQQVVPEENVARHINRLVQEFLGATDTDNIQGRLDEIVNSVIHNTADILPSRVEFLESIRRILG</sequence>
<feature type="compositionally biased region" description="Low complexity" evidence="6">
    <location>
        <begin position="166"/>
        <end position="181"/>
    </location>
</feature>
<evidence type="ECO:0000259" key="8">
    <source>
        <dbReference type="PROSITE" id="PS50249"/>
    </source>
</evidence>
<dbReference type="InterPro" id="IPR007526">
    <property type="entry name" value="SWIRM"/>
</dbReference>
<dbReference type="Pfam" id="PF14464">
    <property type="entry name" value="Prok-JAB"/>
    <property type="match status" value="1"/>
</dbReference>
<dbReference type="GO" id="GO:0008237">
    <property type="term" value="F:metallopeptidase activity"/>
    <property type="evidence" value="ECO:0007669"/>
    <property type="project" value="UniProtKB-KW"/>
</dbReference>
<evidence type="ECO:0000256" key="4">
    <source>
        <dbReference type="ARBA" id="ARBA00022833"/>
    </source>
</evidence>
<dbReference type="PROSITE" id="PS50934">
    <property type="entry name" value="SWIRM"/>
    <property type="match status" value="1"/>
</dbReference>
<keyword evidence="3" id="KW-0378">Hydrolase</keyword>
<organism evidence="11">
    <name type="scientific">Lichtheimia ramosa</name>
    <dbReference type="NCBI Taxonomy" id="688394"/>
    <lineage>
        <taxon>Eukaryota</taxon>
        <taxon>Fungi</taxon>
        <taxon>Fungi incertae sedis</taxon>
        <taxon>Mucoromycota</taxon>
        <taxon>Mucoromycotina</taxon>
        <taxon>Mucoromycetes</taxon>
        <taxon>Mucorales</taxon>
        <taxon>Lichtheimiaceae</taxon>
        <taxon>Lichtheimia</taxon>
    </lineage>
</organism>
<feature type="compositionally biased region" description="Basic residues" evidence="6">
    <location>
        <begin position="362"/>
        <end position="373"/>
    </location>
</feature>
<dbReference type="Pfam" id="PF04433">
    <property type="entry name" value="SWIRM"/>
    <property type="match status" value="1"/>
</dbReference>
<evidence type="ECO:0000256" key="6">
    <source>
        <dbReference type="SAM" id="MobiDB-lite"/>
    </source>
</evidence>
<dbReference type="CDD" id="cd00167">
    <property type="entry name" value="SANT"/>
    <property type="match status" value="1"/>
</dbReference>
<dbReference type="SUPFAM" id="SSF102712">
    <property type="entry name" value="JAB1/MPN domain"/>
    <property type="match status" value="1"/>
</dbReference>
<dbReference type="InterPro" id="IPR037518">
    <property type="entry name" value="MPN"/>
</dbReference>
<evidence type="ECO:0008006" key="12">
    <source>
        <dbReference type="Google" id="ProtNLM"/>
    </source>
</evidence>
<feature type="compositionally biased region" description="Low complexity" evidence="6">
    <location>
        <begin position="203"/>
        <end position="214"/>
    </location>
</feature>
<evidence type="ECO:0000259" key="9">
    <source>
        <dbReference type="PROSITE" id="PS50934"/>
    </source>
</evidence>
<feature type="domain" description="Myb-like" evidence="7">
    <location>
        <begin position="103"/>
        <end position="149"/>
    </location>
</feature>
<dbReference type="InterPro" id="IPR036388">
    <property type="entry name" value="WH-like_DNA-bd_sf"/>
</dbReference>
<feature type="region of interest" description="Disordered" evidence="6">
    <location>
        <begin position="331"/>
        <end position="377"/>
    </location>
</feature>
<dbReference type="AlphaFoldDB" id="A0A077X177"/>
<dbReference type="Gene3D" id="1.10.10.60">
    <property type="entry name" value="Homeodomain-like"/>
    <property type="match status" value="1"/>
</dbReference>
<evidence type="ECO:0000256" key="1">
    <source>
        <dbReference type="ARBA" id="ARBA00022670"/>
    </source>
</evidence>
<dbReference type="SUPFAM" id="SSF46689">
    <property type="entry name" value="Homeodomain-like"/>
    <property type="match status" value="2"/>
</dbReference>
<dbReference type="InterPro" id="IPR001005">
    <property type="entry name" value="SANT/Myb"/>
</dbReference>
<feature type="compositionally biased region" description="Low complexity" evidence="6">
    <location>
        <begin position="38"/>
        <end position="53"/>
    </location>
</feature>
<reference evidence="11" key="1">
    <citation type="journal article" date="2014" name="Genome Announc.">
        <title>De novo whole-genome sequence and genome annotation of Lichtheimia ramosa.</title>
        <authorList>
            <person name="Linde J."/>
            <person name="Schwartze V."/>
            <person name="Binder U."/>
            <person name="Lass-Florl C."/>
            <person name="Voigt K."/>
            <person name="Horn F."/>
        </authorList>
    </citation>
    <scope>NUCLEOTIDE SEQUENCE</scope>
    <source>
        <strain evidence="11">JMRC FSU:6197</strain>
    </source>
</reference>
<feature type="domain" description="MPN" evidence="8">
    <location>
        <begin position="404"/>
        <end position="542"/>
    </location>
</feature>
<evidence type="ECO:0000259" key="7">
    <source>
        <dbReference type="PROSITE" id="PS50090"/>
    </source>
</evidence>
<dbReference type="PANTHER" id="PTHR10410">
    <property type="entry name" value="EUKARYOTIC TRANSLATION INITIATION FACTOR 3 -RELATED"/>
    <property type="match status" value="1"/>
</dbReference>
<dbReference type="EMBL" id="LK023379">
    <property type="protein sequence ID" value="CDS13581.1"/>
    <property type="molecule type" value="Genomic_DNA"/>
</dbReference>
<dbReference type="PROSITE" id="PS51294">
    <property type="entry name" value="HTH_MYB"/>
    <property type="match status" value="1"/>
</dbReference>
<dbReference type="PROSITE" id="PS50090">
    <property type="entry name" value="MYB_LIKE"/>
    <property type="match status" value="1"/>
</dbReference>
<name>A0A077X177_9FUNG</name>
<dbReference type="InterPro" id="IPR028090">
    <property type="entry name" value="JAB_dom_prok"/>
</dbReference>
<dbReference type="InterPro" id="IPR009057">
    <property type="entry name" value="Homeodomain-like_sf"/>
</dbReference>
<evidence type="ECO:0000256" key="5">
    <source>
        <dbReference type="ARBA" id="ARBA00023049"/>
    </source>
</evidence>
<keyword evidence="5" id="KW-0482">Metalloprotease</keyword>